<dbReference type="InterPro" id="IPR029056">
    <property type="entry name" value="Ribokinase-like"/>
</dbReference>
<comment type="similarity">
    <text evidence="2">Belongs to the NnrD/CARKD family.</text>
</comment>
<evidence type="ECO:0000256" key="2">
    <source>
        <dbReference type="HAMAP-Rule" id="MF_03157"/>
    </source>
</evidence>
<dbReference type="GO" id="GO:0046496">
    <property type="term" value="P:nicotinamide nucleotide metabolic process"/>
    <property type="evidence" value="ECO:0007669"/>
    <property type="project" value="UniProtKB-UniRule"/>
</dbReference>
<dbReference type="Gene3D" id="3.60.10.10">
    <property type="entry name" value="Endonuclease/exonuclease/phosphatase"/>
    <property type="match status" value="1"/>
</dbReference>
<keyword evidence="2" id="KW-0597">Phosphoprotein</keyword>
<reference evidence="4" key="1">
    <citation type="submission" date="2021-02" db="EMBL/GenBank/DDBJ databases">
        <authorList>
            <person name="Nowell W R."/>
        </authorList>
    </citation>
    <scope>NUCLEOTIDE SEQUENCE</scope>
</reference>
<dbReference type="NCBIfam" id="TIGR00196">
    <property type="entry name" value="yjeF_cterm"/>
    <property type="match status" value="1"/>
</dbReference>
<comment type="cofactor">
    <cofactor evidence="2">
        <name>Mg(2+)</name>
        <dbReference type="ChEBI" id="CHEBI:18420"/>
    </cofactor>
</comment>
<organism evidence="4 5">
    <name type="scientific">Adineta steineri</name>
    <dbReference type="NCBI Taxonomy" id="433720"/>
    <lineage>
        <taxon>Eukaryota</taxon>
        <taxon>Metazoa</taxon>
        <taxon>Spiralia</taxon>
        <taxon>Gnathifera</taxon>
        <taxon>Rotifera</taxon>
        <taxon>Eurotatoria</taxon>
        <taxon>Bdelloidea</taxon>
        <taxon>Adinetida</taxon>
        <taxon>Adinetidae</taxon>
        <taxon>Adineta</taxon>
    </lineage>
</organism>
<dbReference type="PANTHER" id="PTHR12121:SF34">
    <property type="entry name" value="PROTEIN ANGEL"/>
    <property type="match status" value="1"/>
</dbReference>
<dbReference type="SUPFAM" id="SSF56219">
    <property type="entry name" value="DNase I-like"/>
    <property type="match status" value="1"/>
</dbReference>
<gene>
    <name evidence="4" type="ORF">OKA104_LOCUS10306</name>
</gene>
<keyword evidence="2" id="KW-0520">NAD</keyword>
<feature type="binding site" evidence="2">
    <location>
        <begin position="567"/>
        <end position="571"/>
    </location>
    <ligand>
        <name>ATP</name>
        <dbReference type="ChEBI" id="CHEBI:30616"/>
    </ligand>
</feature>
<sequence>MISLKGIDDYSTPVPTFSILTYNCLASNLAEAQYFPKTNPAYLDFSYRSKLFERELQSFNADIVCLQEMHKDDLRRWLNPFLSQLGYGEGIFAERGGDKAKDGVVIFFKRDKFKLINQHRLGYFDSAQEQFPKEKTLATYNAALFCLLQIQNSKTSTSDKKEEQIWICTTHLNWNHSLPATQLFQIRTLFSELSRLNKETHDSPFVIVGDFNSKPDSIVHDYIKNGVLTDTADYYSKVREVYLPLFNDDPTKTTKYLTEPHTYKKALESAYNDNTFLMPFTTRIVNHFCGTIDYIYYQRDRIRPRQLLNALYNDGEQAKRDDFTLPNEQHPSDHLPLMAEFVLLPSSSTNDNIRTTTTTVLFIRHIIIMKAVRKVDINLLKSMPLPNWDDDTSKASRGKLLIIGGSRRLPGAIILAARAALRIGCGTVRAAVPESIAVPMGVAVPELMIIPLPETSHGTIAASAASKLLKEQMKACVAVVLGPGIDEDEETEKAIHELLAKTPLPMVVDAQALFTYDVKQKPIAPRILTPHEDEFKALTNGKEVDMTAPESDANEFAQQSNAILVLKGQNTFIATPEGSIFKNEAGSRALGTAGSGDTLAGIIGGLLAQGMQPTAAAVWGVYFHAVAGETVSKEVGHDGAMASDFIDRLPTIQRRLREETGNSDDK</sequence>
<dbReference type="Pfam" id="PF01256">
    <property type="entry name" value="Carb_kinase"/>
    <property type="match status" value="1"/>
</dbReference>
<feature type="binding site" evidence="2">
    <location>
        <begin position="587"/>
        <end position="596"/>
    </location>
    <ligand>
        <name>ATP</name>
        <dbReference type="ChEBI" id="CHEBI:30616"/>
    </ligand>
</feature>
<dbReference type="InterPro" id="IPR050410">
    <property type="entry name" value="CCR4/nocturin_mRNA_transcr"/>
</dbReference>
<feature type="domain" description="YjeF C-terminal" evidence="3">
    <location>
        <begin position="377"/>
        <end position="656"/>
    </location>
</feature>
<comment type="catalytic activity">
    <reaction evidence="2">
        <text>(6S)-NADHX + ATP = ADP + phosphate + NADH + H(+)</text>
        <dbReference type="Rhea" id="RHEA:19017"/>
        <dbReference type="ChEBI" id="CHEBI:15378"/>
        <dbReference type="ChEBI" id="CHEBI:30616"/>
        <dbReference type="ChEBI" id="CHEBI:43474"/>
        <dbReference type="ChEBI" id="CHEBI:57945"/>
        <dbReference type="ChEBI" id="CHEBI:64074"/>
        <dbReference type="ChEBI" id="CHEBI:456216"/>
        <dbReference type="EC" id="4.2.1.93"/>
    </reaction>
</comment>
<keyword evidence="2" id="KW-0456">Lyase</keyword>
<feature type="binding site" evidence="2">
    <location>
        <begin position="531"/>
        <end position="537"/>
    </location>
    <ligand>
        <name>(6S)-NADPHX</name>
        <dbReference type="ChEBI" id="CHEBI:64076"/>
    </ligand>
</feature>
<dbReference type="InterPro" id="IPR000631">
    <property type="entry name" value="CARKD"/>
</dbReference>
<evidence type="ECO:0000256" key="1">
    <source>
        <dbReference type="ARBA" id="ARBA00047472"/>
    </source>
</evidence>
<comment type="function">
    <text evidence="2">Catalyzes the dehydration of the S-form of NAD(P)HX at the expense of ATP, which is converted to ADP. Together with NAD(P)HX epimerase, which catalyzes the epimerization of the S- and R-forms, the enzyme allows the repair of both epimers of NAD(P)HX, a damaged form of NAD(P)H that is a result of enzymatic or heat-dependent hydration.</text>
</comment>
<dbReference type="HAMAP" id="MF_01965">
    <property type="entry name" value="NADHX_dehydratase"/>
    <property type="match status" value="1"/>
</dbReference>
<evidence type="ECO:0000259" key="3">
    <source>
        <dbReference type="PROSITE" id="PS51383"/>
    </source>
</evidence>
<dbReference type="GO" id="GO:0000175">
    <property type="term" value="F:3'-5'-RNA exonuclease activity"/>
    <property type="evidence" value="ECO:0007669"/>
    <property type="project" value="TreeGrafter"/>
</dbReference>
<dbReference type="EC" id="4.2.1.93" evidence="2"/>
<dbReference type="EMBL" id="CAJOAY010000454">
    <property type="protein sequence ID" value="CAF3669130.1"/>
    <property type="molecule type" value="Genomic_DNA"/>
</dbReference>
<dbReference type="InterPro" id="IPR017953">
    <property type="entry name" value="Carbohydrate_kinase_pred_CS"/>
</dbReference>
<dbReference type="Gene3D" id="3.40.1190.20">
    <property type="match status" value="1"/>
</dbReference>
<dbReference type="InterPro" id="IPR005135">
    <property type="entry name" value="Endo/exonuclease/phosphatase"/>
</dbReference>
<dbReference type="PROSITE" id="PS51383">
    <property type="entry name" value="YJEF_C_3"/>
    <property type="match status" value="1"/>
</dbReference>
<name>A0A818S7V8_9BILA</name>
<dbReference type="AlphaFoldDB" id="A0A818S7V8"/>
<dbReference type="Proteomes" id="UP000663881">
    <property type="component" value="Unassembled WGS sequence"/>
</dbReference>
<dbReference type="PROSITE" id="PS01050">
    <property type="entry name" value="YJEF_C_2"/>
    <property type="match status" value="1"/>
</dbReference>
<dbReference type="InterPro" id="IPR036691">
    <property type="entry name" value="Endo/exonu/phosph_ase_sf"/>
</dbReference>
<dbReference type="GO" id="GO:0047453">
    <property type="term" value="F:ATP-dependent NAD(P)H-hydrate dehydratase activity"/>
    <property type="evidence" value="ECO:0007669"/>
    <property type="project" value="UniProtKB-UniRule"/>
</dbReference>
<dbReference type="CDD" id="cd01171">
    <property type="entry name" value="YXKO-related"/>
    <property type="match status" value="1"/>
</dbReference>
<dbReference type="PANTHER" id="PTHR12121">
    <property type="entry name" value="CARBON CATABOLITE REPRESSOR PROTEIN 4"/>
    <property type="match status" value="1"/>
</dbReference>
<comment type="catalytic activity">
    <reaction evidence="1 2">
        <text>(6S)-NADPHX + ATP = ADP + phosphate + NADPH + H(+)</text>
        <dbReference type="Rhea" id="RHEA:32231"/>
        <dbReference type="ChEBI" id="CHEBI:15378"/>
        <dbReference type="ChEBI" id="CHEBI:30616"/>
        <dbReference type="ChEBI" id="CHEBI:43474"/>
        <dbReference type="ChEBI" id="CHEBI:57783"/>
        <dbReference type="ChEBI" id="CHEBI:64076"/>
        <dbReference type="ChEBI" id="CHEBI:456216"/>
        <dbReference type="EC" id="4.2.1.93"/>
    </reaction>
</comment>
<comment type="caution">
    <text evidence="4">The sequence shown here is derived from an EMBL/GenBank/DDBJ whole genome shotgun (WGS) entry which is preliminary data.</text>
</comment>
<protein>
    <recommendedName>
        <fullName evidence="2">ATP-dependent (S)-NAD(P)H-hydrate dehydratase</fullName>
        <ecNumber evidence="2">4.2.1.93</ecNumber>
    </recommendedName>
    <alternativeName>
        <fullName evidence="2">ATP-dependent NAD(P)HX dehydratase</fullName>
    </alternativeName>
</protein>
<evidence type="ECO:0000313" key="5">
    <source>
        <dbReference type="Proteomes" id="UP000663881"/>
    </source>
</evidence>
<feature type="binding site" evidence="2">
    <location>
        <position position="484"/>
    </location>
    <ligand>
        <name>(6S)-NADPHX</name>
        <dbReference type="ChEBI" id="CHEBI:64076"/>
    </ligand>
</feature>
<keyword evidence="2" id="KW-0547">Nucleotide-binding</keyword>
<dbReference type="GO" id="GO:0005524">
    <property type="term" value="F:ATP binding"/>
    <property type="evidence" value="ECO:0007669"/>
    <property type="project" value="UniProtKB-KW"/>
</dbReference>
<dbReference type="Pfam" id="PF03372">
    <property type="entry name" value="Exo_endo_phos"/>
    <property type="match status" value="1"/>
</dbReference>
<accession>A0A818S7V8</accession>
<keyword evidence="2" id="KW-0067">ATP-binding</keyword>
<dbReference type="SUPFAM" id="SSF53613">
    <property type="entry name" value="Ribokinase-like"/>
    <property type="match status" value="1"/>
</dbReference>
<evidence type="ECO:0000313" key="4">
    <source>
        <dbReference type="EMBL" id="CAF3669130.1"/>
    </source>
</evidence>
<feature type="binding site" evidence="2">
    <location>
        <position position="597"/>
    </location>
    <ligand>
        <name>(6S)-NADPHX</name>
        <dbReference type="ChEBI" id="CHEBI:64076"/>
    </ligand>
</feature>
<proteinExistence type="inferred from homology"/>